<dbReference type="AlphaFoldDB" id="A0A2V4CLP5"/>
<dbReference type="Pfam" id="PF12833">
    <property type="entry name" value="HTH_18"/>
    <property type="match status" value="1"/>
</dbReference>
<reference evidence="5 6" key="1">
    <citation type="submission" date="2018-05" db="EMBL/GenBank/DDBJ databases">
        <title>Flavobacterium sp. strain IMCC34758, incomplete genome.</title>
        <authorList>
            <person name="Joung Y."/>
        </authorList>
    </citation>
    <scope>NUCLEOTIDE SEQUENCE [LARGE SCALE GENOMIC DNA]</scope>
    <source>
        <strain evidence="5 6">IMCC34758</strain>
    </source>
</reference>
<feature type="domain" description="HTH araC/xylS-type" evidence="4">
    <location>
        <begin position="180"/>
        <end position="289"/>
    </location>
</feature>
<name>A0A2V4CLP5_9FLAO</name>
<dbReference type="SUPFAM" id="SSF46689">
    <property type="entry name" value="Homeodomain-like"/>
    <property type="match status" value="1"/>
</dbReference>
<sequence>MNNETESQNCDFTSDLKLKGFKVYQINGDLSKIPVYSRRDFYKICINTSKSIIQYADRGIETDGTILFFGNPIIPYSWEIVSGEHEGYACVFTEEFLRAKDRSDALHESPLFKIEGTPIFSLCTEQKNFIDSLFQKMIKEYQTDYVFKDDLMRSYINLIIHESMKMQPSENFFKHKNASSRITSLFLELLERQFPVETKDQPLALKTPQDYAQSLSVHVNHLNRSVKEITGKSTTAHITERIIGEAKALLQHTNWSIADIGYSLGFEYPSYFNNYFKRLTGTIPKSLRM</sequence>
<evidence type="ECO:0000256" key="3">
    <source>
        <dbReference type="ARBA" id="ARBA00023163"/>
    </source>
</evidence>
<protein>
    <submittedName>
        <fullName evidence="5">AraC family transcriptional regulator</fullName>
    </submittedName>
</protein>
<dbReference type="SMART" id="SM00342">
    <property type="entry name" value="HTH_ARAC"/>
    <property type="match status" value="1"/>
</dbReference>
<dbReference type="PROSITE" id="PS01124">
    <property type="entry name" value="HTH_ARAC_FAMILY_2"/>
    <property type="match status" value="1"/>
</dbReference>
<keyword evidence="2" id="KW-0238">DNA-binding</keyword>
<dbReference type="OrthoDB" id="629929at2"/>
<comment type="caution">
    <text evidence="5">The sequence shown here is derived from an EMBL/GenBank/DDBJ whole genome shotgun (WGS) entry which is preliminary data.</text>
</comment>
<dbReference type="InterPro" id="IPR018060">
    <property type="entry name" value="HTH_AraC"/>
</dbReference>
<keyword evidence="6" id="KW-1185">Reference proteome</keyword>
<dbReference type="Proteomes" id="UP000247681">
    <property type="component" value="Unassembled WGS sequence"/>
</dbReference>
<organism evidence="5 6">
    <name type="scientific">Flavobacterium hydrophilum</name>
    <dbReference type="NCBI Taxonomy" id="2211445"/>
    <lineage>
        <taxon>Bacteria</taxon>
        <taxon>Pseudomonadati</taxon>
        <taxon>Bacteroidota</taxon>
        <taxon>Flavobacteriia</taxon>
        <taxon>Flavobacteriales</taxon>
        <taxon>Flavobacteriaceae</taxon>
        <taxon>Flavobacterium</taxon>
    </lineage>
</organism>
<evidence type="ECO:0000313" key="6">
    <source>
        <dbReference type="Proteomes" id="UP000247681"/>
    </source>
</evidence>
<keyword evidence="1" id="KW-0805">Transcription regulation</keyword>
<gene>
    <name evidence="5" type="ORF">DMB68_05680</name>
</gene>
<evidence type="ECO:0000256" key="2">
    <source>
        <dbReference type="ARBA" id="ARBA00023125"/>
    </source>
</evidence>
<dbReference type="InterPro" id="IPR009057">
    <property type="entry name" value="Homeodomain-like_sf"/>
</dbReference>
<dbReference type="GO" id="GO:0003700">
    <property type="term" value="F:DNA-binding transcription factor activity"/>
    <property type="evidence" value="ECO:0007669"/>
    <property type="project" value="InterPro"/>
</dbReference>
<evidence type="ECO:0000259" key="4">
    <source>
        <dbReference type="PROSITE" id="PS01124"/>
    </source>
</evidence>
<keyword evidence="3" id="KW-0804">Transcription</keyword>
<dbReference type="Gene3D" id="1.10.10.60">
    <property type="entry name" value="Homeodomain-like"/>
    <property type="match status" value="1"/>
</dbReference>
<accession>A0A2V4CLP5</accession>
<evidence type="ECO:0000256" key="1">
    <source>
        <dbReference type="ARBA" id="ARBA00023015"/>
    </source>
</evidence>
<dbReference type="PANTHER" id="PTHR43280:SF32">
    <property type="entry name" value="TRANSCRIPTIONAL REGULATORY PROTEIN"/>
    <property type="match status" value="1"/>
</dbReference>
<proteinExistence type="predicted"/>
<dbReference type="RefSeq" id="WP_110345660.1">
    <property type="nucleotide sequence ID" value="NZ_QJHL01000001.1"/>
</dbReference>
<dbReference type="EMBL" id="QJHL01000001">
    <property type="protein sequence ID" value="PXY46654.1"/>
    <property type="molecule type" value="Genomic_DNA"/>
</dbReference>
<dbReference type="PANTHER" id="PTHR43280">
    <property type="entry name" value="ARAC-FAMILY TRANSCRIPTIONAL REGULATOR"/>
    <property type="match status" value="1"/>
</dbReference>
<evidence type="ECO:0000313" key="5">
    <source>
        <dbReference type="EMBL" id="PXY46654.1"/>
    </source>
</evidence>
<dbReference type="GO" id="GO:0043565">
    <property type="term" value="F:sequence-specific DNA binding"/>
    <property type="evidence" value="ECO:0007669"/>
    <property type="project" value="InterPro"/>
</dbReference>